<protein>
    <submittedName>
        <fullName evidence="1">Uncharacterized protein</fullName>
    </submittedName>
</protein>
<accession>A0A9P5XDK2</accession>
<dbReference type="Proteomes" id="UP000807342">
    <property type="component" value="Unassembled WGS sequence"/>
</dbReference>
<name>A0A9P5XDK2_9AGAR</name>
<dbReference type="AlphaFoldDB" id="A0A9P5XDK2"/>
<sequence length="199" mass="23010">MTFESLKSFSWATNGDPREWERALLQYAHLPALEHIKWHDRPIDPLVIDVYTPFFTRLPSTLRVLELDNFRVCDHVSPIGIFPTTLAFQELGLLSCQREFIHELMGQLAEDKMFPHMRKLVLDLNLAGFAGHTVNPTVEAVANMLEKRMDGWIGNFCFEVLTVPNDEWSRPWGAAAEILRRLEPRLMLMEDGEQFSLLD</sequence>
<comment type="caution">
    <text evidence="1">The sequence shown here is derived from an EMBL/GenBank/DDBJ whole genome shotgun (WGS) entry which is preliminary data.</text>
</comment>
<dbReference type="EMBL" id="MU151131">
    <property type="protein sequence ID" value="KAF9449403.1"/>
    <property type="molecule type" value="Genomic_DNA"/>
</dbReference>
<gene>
    <name evidence="1" type="ORF">P691DRAFT_812572</name>
</gene>
<proteinExistence type="predicted"/>
<organism evidence="1 2">
    <name type="scientific">Macrolepiota fuliginosa MF-IS2</name>
    <dbReference type="NCBI Taxonomy" id="1400762"/>
    <lineage>
        <taxon>Eukaryota</taxon>
        <taxon>Fungi</taxon>
        <taxon>Dikarya</taxon>
        <taxon>Basidiomycota</taxon>
        <taxon>Agaricomycotina</taxon>
        <taxon>Agaricomycetes</taxon>
        <taxon>Agaricomycetidae</taxon>
        <taxon>Agaricales</taxon>
        <taxon>Agaricineae</taxon>
        <taxon>Agaricaceae</taxon>
        <taxon>Macrolepiota</taxon>
    </lineage>
</organism>
<evidence type="ECO:0000313" key="2">
    <source>
        <dbReference type="Proteomes" id="UP000807342"/>
    </source>
</evidence>
<keyword evidence="2" id="KW-1185">Reference proteome</keyword>
<reference evidence="1" key="1">
    <citation type="submission" date="2020-11" db="EMBL/GenBank/DDBJ databases">
        <authorList>
            <consortium name="DOE Joint Genome Institute"/>
            <person name="Ahrendt S."/>
            <person name="Riley R."/>
            <person name="Andreopoulos W."/>
            <person name="Labutti K."/>
            <person name="Pangilinan J."/>
            <person name="Ruiz-Duenas F.J."/>
            <person name="Barrasa J.M."/>
            <person name="Sanchez-Garcia M."/>
            <person name="Camarero S."/>
            <person name="Miyauchi S."/>
            <person name="Serrano A."/>
            <person name="Linde D."/>
            <person name="Babiker R."/>
            <person name="Drula E."/>
            <person name="Ayuso-Fernandez I."/>
            <person name="Pacheco R."/>
            <person name="Padilla G."/>
            <person name="Ferreira P."/>
            <person name="Barriuso J."/>
            <person name="Kellner H."/>
            <person name="Castanera R."/>
            <person name="Alfaro M."/>
            <person name="Ramirez L."/>
            <person name="Pisabarro A.G."/>
            <person name="Kuo A."/>
            <person name="Tritt A."/>
            <person name="Lipzen A."/>
            <person name="He G."/>
            <person name="Yan M."/>
            <person name="Ng V."/>
            <person name="Cullen D."/>
            <person name="Martin F."/>
            <person name="Rosso M.-N."/>
            <person name="Henrissat B."/>
            <person name="Hibbett D."/>
            <person name="Martinez A.T."/>
            <person name="Grigoriev I.V."/>
        </authorList>
    </citation>
    <scope>NUCLEOTIDE SEQUENCE</scope>
    <source>
        <strain evidence="1">MF-IS2</strain>
    </source>
</reference>
<evidence type="ECO:0000313" key="1">
    <source>
        <dbReference type="EMBL" id="KAF9449403.1"/>
    </source>
</evidence>